<evidence type="ECO:0000313" key="2">
    <source>
        <dbReference type="EMBL" id="RLE09300.1"/>
    </source>
</evidence>
<dbReference type="PANTHER" id="PTHR36443:SF1">
    <property type="entry name" value="BSR5223 PROTEIN"/>
    <property type="match status" value="1"/>
</dbReference>
<protein>
    <submittedName>
        <fullName evidence="2">DUF2905 domain-containing protein</fullName>
    </submittedName>
</protein>
<dbReference type="AlphaFoldDB" id="A0A497E6J3"/>
<comment type="caution">
    <text evidence="2">The sequence shown here is derived from an EMBL/GenBank/DDBJ whole genome shotgun (WGS) entry which is preliminary data.</text>
</comment>
<evidence type="ECO:0000256" key="1">
    <source>
        <dbReference type="SAM" id="Phobius"/>
    </source>
</evidence>
<accession>A0A497E6J3</accession>
<name>A0A497E6J3_UNCAE</name>
<dbReference type="Proteomes" id="UP000279422">
    <property type="component" value="Unassembled WGS sequence"/>
</dbReference>
<keyword evidence="1" id="KW-0812">Transmembrane</keyword>
<proteinExistence type="predicted"/>
<reference evidence="2 3" key="1">
    <citation type="submission" date="2018-06" db="EMBL/GenBank/DDBJ databases">
        <title>Extensive metabolic versatility and redundancy in microbially diverse, dynamic hydrothermal sediments.</title>
        <authorList>
            <person name="Dombrowski N."/>
            <person name="Teske A."/>
            <person name="Baker B.J."/>
        </authorList>
    </citation>
    <scope>NUCLEOTIDE SEQUENCE [LARGE SCALE GENOMIC DNA]</scope>
    <source>
        <strain evidence="2">B47_G16</strain>
    </source>
</reference>
<dbReference type="InterPro" id="IPR021320">
    <property type="entry name" value="DUF2905"/>
</dbReference>
<dbReference type="Pfam" id="PF11146">
    <property type="entry name" value="DUF2905"/>
    <property type="match status" value="1"/>
</dbReference>
<sequence length="75" mass="8430">MPELSFMGKLLILAGVILVLMGMAFLWGNKIPFLGKLPGDIYIHRGNFTFYFPLSTCIVISLILTLILTLFLGRR</sequence>
<dbReference type="PANTHER" id="PTHR36443">
    <property type="entry name" value="BSR5223 PROTEIN"/>
    <property type="match status" value="1"/>
</dbReference>
<keyword evidence="1" id="KW-0472">Membrane</keyword>
<gene>
    <name evidence="2" type="ORF">DRJ00_04550</name>
</gene>
<dbReference type="EMBL" id="QMPZ01000052">
    <property type="protein sequence ID" value="RLE09300.1"/>
    <property type="molecule type" value="Genomic_DNA"/>
</dbReference>
<keyword evidence="1" id="KW-1133">Transmembrane helix</keyword>
<feature type="transmembrane region" description="Helical" evidence="1">
    <location>
        <begin position="50"/>
        <end position="72"/>
    </location>
</feature>
<organism evidence="2 3">
    <name type="scientific">Aerophobetes bacterium</name>
    <dbReference type="NCBI Taxonomy" id="2030807"/>
    <lineage>
        <taxon>Bacteria</taxon>
        <taxon>Candidatus Aerophobota</taxon>
    </lineage>
</organism>
<evidence type="ECO:0000313" key="3">
    <source>
        <dbReference type="Proteomes" id="UP000279422"/>
    </source>
</evidence>